<evidence type="ECO:0000313" key="2">
    <source>
        <dbReference type="EMBL" id="CCG81835.1"/>
    </source>
</evidence>
<dbReference type="eggNOG" id="ENOG502RZIA">
    <property type="taxonomic scope" value="Eukaryota"/>
</dbReference>
<keyword evidence="3" id="KW-1185">Reference proteome</keyword>
<feature type="region of interest" description="Disordered" evidence="1">
    <location>
        <begin position="1"/>
        <end position="30"/>
    </location>
</feature>
<comment type="caution">
    <text evidence="2">The sequence shown here is derived from an EMBL/GenBank/DDBJ whole genome shotgun (WGS) entry which is preliminary data.</text>
</comment>
<dbReference type="EMBL" id="CAHR02000060">
    <property type="protein sequence ID" value="CCG81835.1"/>
    <property type="molecule type" value="Genomic_DNA"/>
</dbReference>
<dbReference type="InterPro" id="IPR011990">
    <property type="entry name" value="TPR-like_helical_dom_sf"/>
</dbReference>
<dbReference type="AlphaFoldDB" id="R4X8T8"/>
<organism evidence="2 3">
    <name type="scientific">Taphrina deformans (strain PYCC 5710 / ATCC 11124 / CBS 356.35 / IMI 108563 / JCM 9778 / NBRC 8474)</name>
    <name type="common">Peach leaf curl fungus</name>
    <name type="synonym">Lalaria deformans</name>
    <dbReference type="NCBI Taxonomy" id="1097556"/>
    <lineage>
        <taxon>Eukaryota</taxon>
        <taxon>Fungi</taxon>
        <taxon>Dikarya</taxon>
        <taxon>Ascomycota</taxon>
        <taxon>Taphrinomycotina</taxon>
        <taxon>Taphrinomycetes</taxon>
        <taxon>Taphrinales</taxon>
        <taxon>Taphrinaceae</taxon>
        <taxon>Taphrina</taxon>
    </lineage>
</organism>
<protein>
    <submittedName>
        <fullName evidence="2">Uncharacterized protein</fullName>
    </submittedName>
</protein>
<dbReference type="VEuPathDB" id="FungiDB:TAPDE_001704"/>
<name>R4X8T8_TAPDE</name>
<accession>R4X8T8</accession>
<evidence type="ECO:0000256" key="1">
    <source>
        <dbReference type="SAM" id="MobiDB-lite"/>
    </source>
</evidence>
<evidence type="ECO:0000313" key="3">
    <source>
        <dbReference type="Proteomes" id="UP000013776"/>
    </source>
</evidence>
<sequence>MPKSAKAASNPRQGKKPPRKRSPETSQEWLEEGISLEDSGDRWVQDPPKAHRFYLQSLEAYERAIGLDQNNFDALYNRARLYLQISQACALLAVPRLEVVNQALLAHKQLVDAYPSNSDVKYNLAVVLIYFVELVQGHEVLSAHQNQLESAVTEALGAIRDCVAQQSEELSRMMDTQDGPDDDETVNMSGEKIDGAASSNETEEMDVDVTYISHDILLDSLLTAVEAYCQLLQIESISDATILDQAGSYIKQEILPTILNILPNCQVDDAASRHAEAMHALDVANMECAYRQGQLTIEAYRTALEELILKHDSSIAISCANADACIALAGAYQSTESDQAVTWKILTSGASVQVTAAIEAMSKAARKAPSMYITKADIELLRVAVKTDVAVRNRATLLKNAKVYYKRAMAECLPKDAHLLNEATLKLAIVEGELSTATPALPSISKDEAGQIISDARADGLFNGPWRLLDSQ</sequence>
<dbReference type="OrthoDB" id="5328412at2759"/>
<gene>
    <name evidence="2" type="ORF">TAPDE_001704</name>
</gene>
<dbReference type="Gene3D" id="1.25.40.10">
    <property type="entry name" value="Tetratricopeptide repeat domain"/>
    <property type="match status" value="1"/>
</dbReference>
<proteinExistence type="predicted"/>
<dbReference type="SUPFAM" id="SSF48452">
    <property type="entry name" value="TPR-like"/>
    <property type="match status" value="1"/>
</dbReference>
<reference evidence="2 3" key="1">
    <citation type="journal article" date="2013" name="MBio">
        <title>Genome sequencing of the plant pathogen Taphrina deformans, the causal agent of peach leaf curl.</title>
        <authorList>
            <person name="Cisse O.H."/>
            <person name="Almeida J.M.G.C.F."/>
            <person name="Fonseca A."/>
            <person name="Kumar A.A."/>
            <person name="Salojaervi J."/>
            <person name="Overmyer K."/>
            <person name="Hauser P.M."/>
            <person name="Pagni M."/>
        </authorList>
    </citation>
    <scope>NUCLEOTIDE SEQUENCE [LARGE SCALE GENOMIC DNA]</scope>
    <source>
        <strain evidence="3">PYCC 5710 / ATCC 11124 / CBS 356.35 / IMI 108563 / JCM 9778 / NBRC 8474</strain>
    </source>
</reference>
<dbReference type="Proteomes" id="UP000013776">
    <property type="component" value="Unassembled WGS sequence"/>
</dbReference>